<evidence type="ECO:0000313" key="5">
    <source>
        <dbReference type="EMBL" id="MCM5682417.1"/>
    </source>
</evidence>
<organism evidence="5 6">
    <name type="scientific">Caldimonas mangrovi</name>
    <dbReference type="NCBI Taxonomy" id="2944811"/>
    <lineage>
        <taxon>Bacteria</taxon>
        <taxon>Pseudomonadati</taxon>
        <taxon>Pseudomonadota</taxon>
        <taxon>Betaproteobacteria</taxon>
        <taxon>Burkholderiales</taxon>
        <taxon>Sphaerotilaceae</taxon>
        <taxon>Caldimonas</taxon>
    </lineage>
</organism>
<name>A0ABT0YUJ6_9BURK</name>
<dbReference type="InterPro" id="IPR038161">
    <property type="entry name" value="VirB9/CagX/TrbG_C_sf"/>
</dbReference>
<dbReference type="Pfam" id="PF03524">
    <property type="entry name" value="CagX"/>
    <property type="match status" value="1"/>
</dbReference>
<feature type="chain" id="PRO_5045130706" evidence="4">
    <location>
        <begin position="34"/>
        <end position="334"/>
    </location>
</feature>
<keyword evidence="6" id="KW-1185">Reference proteome</keyword>
<accession>A0ABT0YUJ6</accession>
<gene>
    <name evidence="5" type="ORF">M8A51_23055</name>
</gene>
<feature type="signal peptide" evidence="4">
    <location>
        <begin position="1"/>
        <end position="33"/>
    </location>
</feature>
<dbReference type="EMBL" id="JAMKFE010000019">
    <property type="protein sequence ID" value="MCM5682417.1"/>
    <property type="molecule type" value="Genomic_DNA"/>
</dbReference>
<evidence type="ECO:0000313" key="6">
    <source>
        <dbReference type="Proteomes" id="UP001165541"/>
    </source>
</evidence>
<evidence type="ECO:0000256" key="3">
    <source>
        <dbReference type="SAM" id="Coils"/>
    </source>
</evidence>
<evidence type="ECO:0000256" key="4">
    <source>
        <dbReference type="SAM" id="SignalP"/>
    </source>
</evidence>
<keyword evidence="3" id="KW-0175">Coiled coil</keyword>
<protein>
    <submittedName>
        <fullName evidence="5">TrbG/VirB9 family P-type conjugative transfer protein</fullName>
    </submittedName>
</protein>
<dbReference type="Proteomes" id="UP001165541">
    <property type="component" value="Unassembled WGS sequence"/>
</dbReference>
<dbReference type="RefSeq" id="WP_251780894.1">
    <property type="nucleotide sequence ID" value="NZ_JAMKFE010000019.1"/>
</dbReference>
<dbReference type="CDD" id="cd06911">
    <property type="entry name" value="VirB9_CagX_TrbG"/>
    <property type="match status" value="1"/>
</dbReference>
<dbReference type="InterPro" id="IPR033645">
    <property type="entry name" value="VirB9/CagX/TrbG_C"/>
</dbReference>
<keyword evidence="2 4" id="KW-0732">Signal</keyword>
<comment type="caution">
    <text evidence="5">The sequence shown here is derived from an EMBL/GenBank/DDBJ whole genome shotgun (WGS) entry which is preliminary data.</text>
</comment>
<dbReference type="InterPro" id="IPR010258">
    <property type="entry name" value="Conjugal_tfr_TrbG/VirB9/CagX"/>
</dbReference>
<feature type="coiled-coil region" evidence="3">
    <location>
        <begin position="208"/>
        <end position="235"/>
    </location>
</feature>
<reference evidence="5" key="1">
    <citation type="submission" date="2022-05" db="EMBL/GenBank/DDBJ databases">
        <title>Schlegelella sp. nov., isolated from mangrove soil.</title>
        <authorList>
            <person name="Liu Y."/>
            <person name="Ge X."/>
            <person name="Liu W."/>
        </authorList>
    </citation>
    <scope>NUCLEOTIDE SEQUENCE</scope>
    <source>
        <strain evidence="5">S2-27</strain>
    </source>
</reference>
<evidence type="ECO:0000256" key="1">
    <source>
        <dbReference type="ARBA" id="ARBA00006135"/>
    </source>
</evidence>
<sequence>MKTSTLTTAARTRRDRAATALLATLLALPAAHAQQVPFDENPPPAGGVDLQMVPAPRNSAKAQPVRVARAQTVQARAVNQAREREPALSCRNIEWKPGDIIRLQAQPYKQIHVALPENGIDVIMGDKELWALDWINNRIFIKPTSRSTEARSTTISAIGQSGNAYEFLVTRVPENLEISHCVYINGEGGGLISRNAWAKAAQYSPEGTAAMSRELASLRERNANLDRQLRENLKAYRKKLYSQYTWETGAFSRWNGGEVESVYDDGRFTFVRMKSGSQGLLTIMAEIDGRAMLLEYGYDGPTRTYQISGIFPKFTLRAGEQTMTIMRAQEGSGS</sequence>
<proteinExistence type="inferred from homology"/>
<comment type="similarity">
    <text evidence="1">Belongs to the TrbG/VirB9 family.</text>
</comment>
<evidence type="ECO:0000256" key="2">
    <source>
        <dbReference type="ARBA" id="ARBA00022729"/>
    </source>
</evidence>
<dbReference type="Gene3D" id="2.60.40.2500">
    <property type="match status" value="1"/>
</dbReference>